<evidence type="ECO:0000313" key="2">
    <source>
        <dbReference type="EMBL" id="MCT7969686.1"/>
    </source>
</evidence>
<feature type="compositionally biased region" description="Basic and acidic residues" evidence="1">
    <location>
        <begin position="48"/>
        <end position="58"/>
    </location>
</feature>
<sequence length="171" mass="18705">MLKQGGNETDFQEQRKTNRVFLEENPEMADSAIADETETTNPENEPQDSMKKIQDKLPEKATPEGIQLYRQGGLPGNRPIGLSNFEISDSINLSGNRPVEASNFIVADTLNSSGIRPIGASMIHVAHSMQVSGNRPITESTILMNCDHLMGNRPICSNEGDDTDGLMGFLD</sequence>
<reference evidence="2 3" key="1">
    <citation type="journal article" date="2022" name="Front. Microbiol.">
        <title>High genomic differentiation and limited gene flow indicate recent cryptic speciation within the genus Laspinema (cyanobacteria).</title>
        <authorList>
            <person name="Stanojkovic A."/>
            <person name="Skoupy S."/>
            <person name="Skaloud P."/>
            <person name="Dvorak P."/>
        </authorList>
    </citation>
    <scope>NUCLEOTIDE SEQUENCE [LARGE SCALE GENOMIC DNA]</scope>
    <source>
        <strain evidence="2 3">D2a</strain>
    </source>
</reference>
<evidence type="ECO:0000256" key="1">
    <source>
        <dbReference type="SAM" id="MobiDB-lite"/>
    </source>
</evidence>
<feature type="region of interest" description="Disordered" evidence="1">
    <location>
        <begin position="1"/>
        <end position="58"/>
    </location>
</feature>
<protein>
    <submittedName>
        <fullName evidence="2">Uncharacterized protein</fullName>
    </submittedName>
</protein>
<comment type="caution">
    <text evidence="2">The sequence shown here is derived from an EMBL/GenBank/DDBJ whole genome shotgun (WGS) entry which is preliminary data.</text>
</comment>
<dbReference type="RefSeq" id="WP_368009134.1">
    <property type="nucleotide sequence ID" value="NZ_JAMXFF010000057.1"/>
</dbReference>
<gene>
    <name evidence="2" type="ORF">NG799_25570</name>
</gene>
<dbReference type="Proteomes" id="UP001525890">
    <property type="component" value="Unassembled WGS sequence"/>
</dbReference>
<organism evidence="2 3">
    <name type="scientific">Laspinema palackyanum D2a</name>
    <dbReference type="NCBI Taxonomy" id="2953684"/>
    <lineage>
        <taxon>Bacteria</taxon>
        <taxon>Bacillati</taxon>
        <taxon>Cyanobacteriota</taxon>
        <taxon>Cyanophyceae</taxon>
        <taxon>Oscillatoriophycideae</taxon>
        <taxon>Oscillatoriales</taxon>
        <taxon>Laspinemataceae</taxon>
        <taxon>Laspinema</taxon>
        <taxon>Laspinema palackyanum</taxon>
    </lineage>
</organism>
<proteinExistence type="predicted"/>
<name>A0ABT2MY53_9CYAN</name>
<dbReference type="EMBL" id="JAMXFF010000057">
    <property type="protein sequence ID" value="MCT7969686.1"/>
    <property type="molecule type" value="Genomic_DNA"/>
</dbReference>
<evidence type="ECO:0000313" key="3">
    <source>
        <dbReference type="Proteomes" id="UP001525890"/>
    </source>
</evidence>
<keyword evidence="3" id="KW-1185">Reference proteome</keyword>
<accession>A0ABT2MY53</accession>